<feature type="region of interest" description="Disordered" evidence="1">
    <location>
        <begin position="221"/>
        <end position="240"/>
    </location>
</feature>
<proteinExistence type="predicted"/>
<feature type="compositionally biased region" description="Polar residues" evidence="1">
    <location>
        <begin position="224"/>
        <end position="240"/>
    </location>
</feature>
<feature type="compositionally biased region" description="Polar residues" evidence="1">
    <location>
        <begin position="88"/>
        <end position="100"/>
    </location>
</feature>
<accession>A0ABR0GNK0</accession>
<comment type="caution">
    <text evidence="3">The sequence shown here is derived from an EMBL/GenBank/DDBJ whole genome shotgun (WGS) entry which is preliminary data.</text>
</comment>
<feature type="region of interest" description="Disordered" evidence="1">
    <location>
        <begin position="1"/>
        <end position="20"/>
    </location>
</feature>
<dbReference type="Proteomes" id="UP001323405">
    <property type="component" value="Unassembled WGS sequence"/>
</dbReference>
<evidence type="ECO:0000313" key="3">
    <source>
        <dbReference type="EMBL" id="KAK4657333.1"/>
    </source>
</evidence>
<feature type="region of interest" description="Disordered" evidence="1">
    <location>
        <begin position="70"/>
        <end position="211"/>
    </location>
</feature>
<reference evidence="3 4" key="1">
    <citation type="journal article" date="2023" name="bioRxiv">
        <title>High-quality genome assemblies of four members of thePodospora anserinaspecies complex.</title>
        <authorList>
            <person name="Ament-Velasquez S.L."/>
            <person name="Vogan A.A."/>
            <person name="Wallerman O."/>
            <person name="Hartmann F."/>
            <person name="Gautier V."/>
            <person name="Silar P."/>
            <person name="Giraud T."/>
            <person name="Johannesson H."/>
        </authorList>
    </citation>
    <scope>NUCLEOTIDE SEQUENCE [LARGE SCALE GENOMIC DNA]</scope>
    <source>
        <strain evidence="3 4">CBS 415.72m</strain>
    </source>
</reference>
<feature type="compositionally biased region" description="Low complexity" evidence="1">
    <location>
        <begin position="144"/>
        <end position="155"/>
    </location>
</feature>
<feature type="domain" description="DUF6590" evidence="2">
    <location>
        <begin position="367"/>
        <end position="510"/>
    </location>
</feature>
<name>A0ABR0GNK0_9PEZI</name>
<evidence type="ECO:0000256" key="1">
    <source>
        <dbReference type="SAM" id="MobiDB-lite"/>
    </source>
</evidence>
<dbReference type="RefSeq" id="XP_062746306.1">
    <property type="nucleotide sequence ID" value="XM_062888104.1"/>
</dbReference>
<sequence length="524" mass="57935">MSSSRRNQGAWSKWEHDEQNNRYFRARRNHRGDWEYDYSYPPGSEQQAPRADGVDNLASSMSNVTISDTSYNLDTPGVQDGSAYDDSYTFSAPTGSTSFGLSGIPPSPGQNIVYSDQTQGYGAPSAQGYDGYSTRPNGKSYDQSSGYRPSKGKSSSSRRPRNRGKPQADDLPPAQPQSFGPGEPFYEPTKPTSSYDETSSVASEYGTDLADGTDASVASEFDDQGTQVAPNPAESSYYSGSTVTLDPRAAVFSEPGPIEGEVEEDTATVIQPPEEYSTIPEAYEEDDGYGTGMVPGPASMVTGYDQSAYQFQDDPGQQTPRALSPMVQTPYSYGNTINQRVSDRGYGTSHSSQQNDIWSSFVVEHSSRFQPGEVFKIYWSEPLGSGMNATLRSYMQRGQKFHESFRRFIVVATDEGHSTCVPILTYGHQACTKKGVKPRKHGIVYASGTRPRMMPGEPDLGFEPVRLELTERTEKLDKESRVNYAKLVTIEHNYRVFFIGRIATSDFHNIVTPAVDYCWQNKNR</sequence>
<protein>
    <recommendedName>
        <fullName evidence="2">DUF6590 domain-containing protein</fullName>
    </recommendedName>
</protein>
<dbReference type="InterPro" id="IPR046497">
    <property type="entry name" value="DUF6590"/>
</dbReference>
<dbReference type="Pfam" id="PF20233">
    <property type="entry name" value="DUF6590"/>
    <property type="match status" value="1"/>
</dbReference>
<dbReference type="PANTHER" id="PTHR35391:SF5">
    <property type="entry name" value="DUF6590 DOMAIN-CONTAINING PROTEIN"/>
    <property type="match status" value="1"/>
</dbReference>
<organism evidence="3 4">
    <name type="scientific">Podospora pseudocomata</name>
    <dbReference type="NCBI Taxonomy" id="2093779"/>
    <lineage>
        <taxon>Eukaryota</taxon>
        <taxon>Fungi</taxon>
        <taxon>Dikarya</taxon>
        <taxon>Ascomycota</taxon>
        <taxon>Pezizomycotina</taxon>
        <taxon>Sordariomycetes</taxon>
        <taxon>Sordariomycetidae</taxon>
        <taxon>Sordariales</taxon>
        <taxon>Podosporaceae</taxon>
        <taxon>Podospora</taxon>
    </lineage>
</organism>
<dbReference type="EMBL" id="JAFFHA010000004">
    <property type="protein sequence ID" value="KAK4657333.1"/>
    <property type="molecule type" value="Genomic_DNA"/>
</dbReference>
<evidence type="ECO:0000313" key="4">
    <source>
        <dbReference type="Proteomes" id="UP001323405"/>
    </source>
</evidence>
<gene>
    <name evidence="3" type="ORF">QC762_212080</name>
</gene>
<feature type="compositionally biased region" description="Polar residues" evidence="1">
    <location>
        <begin position="1"/>
        <end position="10"/>
    </location>
</feature>
<dbReference type="GeneID" id="87908011"/>
<feature type="compositionally biased region" description="Polar residues" evidence="1">
    <location>
        <begin position="109"/>
        <end position="120"/>
    </location>
</feature>
<dbReference type="PANTHER" id="PTHR35391">
    <property type="entry name" value="C2H2-TYPE DOMAIN-CONTAINING PROTEIN-RELATED"/>
    <property type="match status" value="1"/>
</dbReference>
<evidence type="ECO:0000259" key="2">
    <source>
        <dbReference type="Pfam" id="PF20233"/>
    </source>
</evidence>
<feature type="compositionally biased region" description="Polar residues" evidence="1">
    <location>
        <begin position="134"/>
        <end position="143"/>
    </location>
</feature>
<keyword evidence="4" id="KW-1185">Reference proteome</keyword>
<feature type="compositionally biased region" description="Polar residues" evidence="1">
    <location>
        <begin position="190"/>
        <end position="202"/>
    </location>
</feature>